<evidence type="ECO:0000313" key="3">
    <source>
        <dbReference type="Proteomes" id="UP001438707"/>
    </source>
</evidence>
<gene>
    <name evidence="2" type="ORF">WJX74_001024</name>
</gene>
<organism evidence="2 3">
    <name type="scientific">Apatococcus lobatus</name>
    <dbReference type="NCBI Taxonomy" id="904363"/>
    <lineage>
        <taxon>Eukaryota</taxon>
        <taxon>Viridiplantae</taxon>
        <taxon>Chlorophyta</taxon>
        <taxon>core chlorophytes</taxon>
        <taxon>Trebouxiophyceae</taxon>
        <taxon>Chlorellales</taxon>
        <taxon>Chlorellaceae</taxon>
        <taxon>Apatococcus</taxon>
    </lineage>
</organism>
<reference evidence="2 3" key="1">
    <citation type="journal article" date="2024" name="Nat. Commun.">
        <title>Phylogenomics reveals the evolutionary origins of lichenization in chlorophyte algae.</title>
        <authorList>
            <person name="Puginier C."/>
            <person name="Libourel C."/>
            <person name="Otte J."/>
            <person name="Skaloud P."/>
            <person name="Haon M."/>
            <person name="Grisel S."/>
            <person name="Petersen M."/>
            <person name="Berrin J.G."/>
            <person name="Delaux P.M."/>
            <person name="Dal Grande F."/>
            <person name="Keller J."/>
        </authorList>
    </citation>
    <scope>NUCLEOTIDE SEQUENCE [LARGE SCALE GENOMIC DNA]</scope>
    <source>
        <strain evidence="2 3">SAG 2145</strain>
    </source>
</reference>
<protein>
    <submittedName>
        <fullName evidence="2">Uncharacterized protein</fullName>
    </submittedName>
</protein>
<evidence type="ECO:0000313" key="2">
    <source>
        <dbReference type="EMBL" id="KAK9824859.1"/>
    </source>
</evidence>
<dbReference type="Proteomes" id="UP001438707">
    <property type="component" value="Unassembled WGS sequence"/>
</dbReference>
<feature type="region of interest" description="Disordered" evidence="1">
    <location>
        <begin position="31"/>
        <end position="66"/>
    </location>
</feature>
<proteinExistence type="predicted"/>
<dbReference type="AlphaFoldDB" id="A0AAW1QUD7"/>
<accession>A0AAW1QUD7</accession>
<comment type="caution">
    <text evidence="2">The sequence shown here is derived from an EMBL/GenBank/DDBJ whole genome shotgun (WGS) entry which is preliminary data.</text>
</comment>
<sequence>MHRHQQKRSRHRHSKLAQRCWVEVQAGTLMEDEEEKEDLLHGSMKPVKGRGRRVSGSEDSLASHPCAAHREDLQCHPHSWRVPEA</sequence>
<dbReference type="EMBL" id="JALJOS010000027">
    <property type="protein sequence ID" value="KAK9824859.1"/>
    <property type="molecule type" value="Genomic_DNA"/>
</dbReference>
<evidence type="ECO:0000256" key="1">
    <source>
        <dbReference type="SAM" id="MobiDB-lite"/>
    </source>
</evidence>
<keyword evidence="3" id="KW-1185">Reference proteome</keyword>
<name>A0AAW1QUD7_9CHLO</name>